<comment type="cofactor">
    <cofactor evidence="1">
        <name>FAD</name>
        <dbReference type="ChEBI" id="CHEBI:57692"/>
    </cofactor>
</comment>
<dbReference type="Pfam" id="PF01756">
    <property type="entry name" value="ACOX"/>
    <property type="match status" value="1"/>
</dbReference>
<dbReference type="PANTHER" id="PTHR10909:SF250">
    <property type="entry name" value="PEROXISOMAL ACYL-COENZYME A OXIDASE 1"/>
    <property type="match status" value="1"/>
</dbReference>
<evidence type="ECO:0000256" key="9">
    <source>
        <dbReference type="ARBA" id="ARBA00023098"/>
    </source>
</evidence>
<proteinExistence type="inferred from homology"/>
<evidence type="ECO:0000313" key="12">
    <source>
        <dbReference type="EMBL" id="VDI15294.1"/>
    </source>
</evidence>
<keyword evidence="8" id="KW-0560">Oxidoreductase</keyword>
<keyword evidence="6" id="KW-0274">FAD</keyword>
<evidence type="ECO:0000256" key="6">
    <source>
        <dbReference type="ARBA" id="ARBA00022827"/>
    </source>
</evidence>
<evidence type="ECO:0000256" key="5">
    <source>
        <dbReference type="ARBA" id="ARBA00022630"/>
    </source>
</evidence>
<reference evidence="12" key="1">
    <citation type="submission" date="2018-11" db="EMBL/GenBank/DDBJ databases">
        <authorList>
            <person name="Alioto T."/>
            <person name="Alioto T."/>
        </authorList>
    </citation>
    <scope>NUCLEOTIDE SEQUENCE</scope>
</reference>
<dbReference type="GO" id="GO:0000038">
    <property type="term" value="P:very long-chain fatty acid metabolic process"/>
    <property type="evidence" value="ECO:0007669"/>
    <property type="project" value="TreeGrafter"/>
</dbReference>
<dbReference type="GO" id="GO:0071949">
    <property type="term" value="F:FAD binding"/>
    <property type="evidence" value="ECO:0007669"/>
    <property type="project" value="InterPro"/>
</dbReference>
<comment type="caution">
    <text evidence="12">The sequence shown here is derived from an EMBL/GenBank/DDBJ whole genome shotgun (WGS) entry which is preliminary data.</text>
</comment>
<dbReference type="OrthoDB" id="538336at2759"/>
<evidence type="ECO:0000313" key="13">
    <source>
        <dbReference type="Proteomes" id="UP000596742"/>
    </source>
</evidence>
<dbReference type="GO" id="GO:0005504">
    <property type="term" value="F:fatty acid binding"/>
    <property type="evidence" value="ECO:0007669"/>
    <property type="project" value="TreeGrafter"/>
</dbReference>
<dbReference type="FunFam" id="1.20.140.10:FF:000013">
    <property type="entry name" value="Acyl-coenzyme A oxidase"/>
    <property type="match status" value="1"/>
</dbReference>
<keyword evidence="10" id="KW-0576">Peroxisome</keyword>
<name>A0A8B6D7L9_MYTGA</name>
<gene>
    <name evidence="12" type="ORF">MGAL_10B079340</name>
</gene>
<evidence type="ECO:0000259" key="11">
    <source>
        <dbReference type="Pfam" id="PF01756"/>
    </source>
</evidence>
<dbReference type="InterPro" id="IPR036250">
    <property type="entry name" value="AcylCo_DH-like_C"/>
</dbReference>
<sequence>MDDSGPEPQILDYQTQQYKLFPVLADTYALFFMSRNLRRQYNRMMEDIRNKGSYKMLAEVLMKIAKVSEESLIRSVASRLQIAIESGTPQHIAMNNNLQSLVRVAEAHSETIMVLDFTAAVTSLRTSPETIKVLTSLCQLHALHTIVKHAGDFMETESVGLEQIKWIREQELKLLEIIRPNAVALVDAFDLHDDSLGSLLGVYDGNVYERLYESTKYNPMNQNVVHPSYYKYLKPLMSGEMISKL</sequence>
<keyword evidence="5" id="KW-0285">Flavoprotein</keyword>
<dbReference type="GO" id="GO:0033540">
    <property type="term" value="P:fatty acid beta-oxidation using acyl-CoA oxidase"/>
    <property type="evidence" value="ECO:0007669"/>
    <property type="project" value="TreeGrafter"/>
</dbReference>
<dbReference type="GO" id="GO:0055088">
    <property type="term" value="P:lipid homeostasis"/>
    <property type="evidence" value="ECO:0007669"/>
    <property type="project" value="TreeGrafter"/>
</dbReference>
<dbReference type="EMBL" id="UYJE01002961">
    <property type="protein sequence ID" value="VDI15294.1"/>
    <property type="molecule type" value="Genomic_DNA"/>
</dbReference>
<dbReference type="GO" id="GO:0003997">
    <property type="term" value="F:acyl-CoA oxidase activity"/>
    <property type="evidence" value="ECO:0007669"/>
    <property type="project" value="InterPro"/>
</dbReference>
<keyword evidence="7" id="KW-0276">Fatty acid metabolism</keyword>
<accession>A0A8B6D7L9</accession>
<evidence type="ECO:0000256" key="4">
    <source>
        <dbReference type="ARBA" id="ARBA00006288"/>
    </source>
</evidence>
<dbReference type="InterPro" id="IPR002655">
    <property type="entry name" value="Acyl-CoA_oxidase_C"/>
</dbReference>
<dbReference type="Proteomes" id="UP000596742">
    <property type="component" value="Unassembled WGS sequence"/>
</dbReference>
<comment type="pathway">
    <text evidence="3">Lipid metabolism; peroxisomal fatty acid beta-oxidation.</text>
</comment>
<evidence type="ECO:0000256" key="2">
    <source>
        <dbReference type="ARBA" id="ARBA00004275"/>
    </source>
</evidence>
<keyword evidence="9" id="KW-0443">Lipid metabolism</keyword>
<dbReference type="Gene3D" id="1.20.140.10">
    <property type="entry name" value="Butyryl-CoA Dehydrogenase, subunit A, domain 3"/>
    <property type="match status" value="1"/>
</dbReference>
<keyword evidence="13" id="KW-1185">Reference proteome</keyword>
<evidence type="ECO:0000256" key="3">
    <source>
        <dbReference type="ARBA" id="ARBA00004846"/>
    </source>
</evidence>
<comment type="similarity">
    <text evidence="4">Belongs to the acyl-CoA oxidase family.</text>
</comment>
<dbReference type="InterPro" id="IPR012258">
    <property type="entry name" value="Acyl-CoA_oxidase"/>
</dbReference>
<protein>
    <recommendedName>
        <fullName evidence="11">Acyl-CoA oxidase C-terminal domain-containing protein</fullName>
    </recommendedName>
</protein>
<evidence type="ECO:0000256" key="7">
    <source>
        <dbReference type="ARBA" id="ARBA00022832"/>
    </source>
</evidence>
<organism evidence="12 13">
    <name type="scientific">Mytilus galloprovincialis</name>
    <name type="common">Mediterranean mussel</name>
    <dbReference type="NCBI Taxonomy" id="29158"/>
    <lineage>
        <taxon>Eukaryota</taxon>
        <taxon>Metazoa</taxon>
        <taxon>Spiralia</taxon>
        <taxon>Lophotrochozoa</taxon>
        <taxon>Mollusca</taxon>
        <taxon>Bivalvia</taxon>
        <taxon>Autobranchia</taxon>
        <taxon>Pteriomorphia</taxon>
        <taxon>Mytilida</taxon>
        <taxon>Mytiloidea</taxon>
        <taxon>Mytilidae</taxon>
        <taxon>Mytilinae</taxon>
        <taxon>Mytilus</taxon>
    </lineage>
</organism>
<dbReference type="GO" id="GO:0005777">
    <property type="term" value="C:peroxisome"/>
    <property type="evidence" value="ECO:0007669"/>
    <property type="project" value="UniProtKB-SubCell"/>
</dbReference>
<feature type="domain" description="Acyl-CoA oxidase C-terminal" evidence="11">
    <location>
        <begin position="59"/>
        <end position="237"/>
    </location>
</feature>
<comment type="subcellular location">
    <subcellularLocation>
        <location evidence="2">Peroxisome</location>
    </subcellularLocation>
</comment>
<evidence type="ECO:0000256" key="1">
    <source>
        <dbReference type="ARBA" id="ARBA00001974"/>
    </source>
</evidence>
<dbReference type="SUPFAM" id="SSF47203">
    <property type="entry name" value="Acyl-CoA dehydrogenase C-terminal domain-like"/>
    <property type="match status" value="2"/>
</dbReference>
<dbReference type="PANTHER" id="PTHR10909">
    <property type="entry name" value="ELECTRON TRANSPORT OXIDOREDUCTASE"/>
    <property type="match status" value="1"/>
</dbReference>
<evidence type="ECO:0000256" key="10">
    <source>
        <dbReference type="ARBA" id="ARBA00023140"/>
    </source>
</evidence>
<evidence type="ECO:0000256" key="8">
    <source>
        <dbReference type="ARBA" id="ARBA00023002"/>
    </source>
</evidence>
<dbReference type="AlphaFoldDB" id="A0A8B6D7L9"/>